<feature type="compositionally biased region" description="Polar residues" evidence="1">
    <location>
        <begin position="185"/>
        <end position="197"/>
    </location>
</feature>
<accession>A0A1K1Q5K9</accession>
<gene>
    <name evidence="2" type="ORF">SAMN05661012_02436</name>
</gene>
<proteinExistence type="predicted"/>
<dbReference type="EMBL" id="FPIZ01000007">
    <property type="protein sequence ID" value="SFW54971.1"/>
    <property type="molecule type" value="Genomic_DNA"/>
</dbReference>
<reference evidence="2 3" key="1">
    <citation type="submission" date="2016-11" db="EMBL/GenBank/DDBJ databases">
        <authorList>
            <person name="Jaros S."/>
            <person name="Januszkiewicz K."/>
            <person name="Wedrychowicz H."/>
        </authorList>
    </citation>
    <scope>NUCLEOTIDE SEQUENCE [LARGE SCALE GENOMIC DNA]</scope>
    <source>
        <strain evidence="2 3">DSM 784</strain>
    </source>
</reference>
<evidence type="ECO:0000313" key="2">
    <source>
        <dbReference type="EMBL" id="SFW54971.1"/>
    </source>
</evidence>
<name>A0A1K1Q5K9_9BACT</name>
<evidence type="ECO:0000313" key="3">
    <source>
        <dbReference type="Proteomes" id="UP000183788"/>
    </source>
</evidence>
<sequence>MPVINPIAVVAIIKFTWMKRFLAFFMLLLPIALSAQTKLSANIAEDYSNRVAERYQQKNHQAELFIADQLSKSGTGGLDIDKTMTELVSDPAALDESLKFLYQYNDCNRQTLITYFREMGVLSGSVYPLATYTVNKYKNDSKALVEEKATIIKMGTMPVAAATPQPIPPKKPKPAKKVSSEEEATTVSHENDNTPTAASAGVKEPGDSTATAAGGDEYNWDVRTLFKLRTPQELENLYGKEHVVYRGTTDLAGNDAGNAYFVFPDTDNEMQVIFDGDKSPTITFTKPHSSWKSPFGIKVGDPLDKVVKVNGRDFKINGFEWTDGGIVNSWEGGQIAGKGVLVLFKANNSGDPGMYDKVTGDKKVKTDMGVLKKLEVVVDKIEFKAN</sequence>
<organism evidence="2 3">
    <name type="scientific">Chitinophaga sancti</name>
    <dbReference type="NCBI Taxonomy" id="1004"/>
    <lineage>
        <taxon>Bacteria</taxon>
        <taxon>Pseudomonadati</taxon>
        <taxon>Bacteroidota</taxon>
        <taxon>Chitinophagia</taxon>
        <taxon>Chitinophagales</taxon>
        <taxon>Chitinophagaceae</taxon>
        <taxon>Chitinophaga</taxon>
    </lineage>
</organism>
<feature type="region of interest" description="Disordered" evidence="1">
    <location>
        <begin position="160"/>
        <end position="215"/>
    </location>
</feature>
<dbReference type="Proteomes" id="UP000183788">
    <property type="component" value="Unassembled WGS sequence"/>
</dbReference>
<evidence type="ECO:0000256" key="1">
    <source>
        <dbReference type="SAM" id="MobiDB-lite"/>
    </source>
</evidence>
<dbReference type="STRING" id="1004.SAMN05661012_02436"/>
<dbReference type="AlphaFoldDB" id="A0A1K1Q5K9"/>
<protein>
    <submittedName>
        <fullName evidence="2">Uncharacterized protein</fullName>
    </submittedName>
</protein>